<sequence length="90" mass="9700">MTANPDRILRPMGAASLVIEPDTARDRMFASIVTGDPERCHHMASLPHDVAATLGFEAADQHFTCPTQAILWMDCRAGDLGMRAAPVSPP</sequence>
<dbReference type="Proteomes" id="UP000280346">
    <property type="component" value="Unassembled WGS sequence"/>
</dbReference>
<name>A0A3S0V2K1_9PROT</name>
<evidence type="ECO:0000313" key="2">
    <source>
        <dbReference type="Proteomes" id="UP000280346"/>
    </source>
</evidence>
<organism evidence="1 2">
    <name type="scientific">Azospirillum doebereinerae</name>
    <dbReference type="NCBI Taxonomy" id="92933"/>
    <lineage>
        <taxon>Bacteria</taxon>
        <taxon>Pseudomonadati</taxon>
        <taxon>Pseudomonadota</taxon>
        <taxon>Alphaproteobacteria</taxon>
        <taxon>Rhodospirillales</taxon>
        <taxon>Azospirillaceae</taxon>
        <taxon>Azospirillum</taxon>
    </lineage>
</organism>
<gene>
    <name evidence="1" type="ORF">EJ913_30055</name>
</gene>
<reference evidence="1 2" key="1">
    <citation type="submission" date="2018-12" db="EMBL/GenBank/DDBJ databases">
        <authorList>
            <person name="Yang Y."/>
        </authorList>
    </citation>
    <scope>NUCLEOTIDE SEQUENCE [LARGE SCALE GENOMIC DNA]</scope>
    <source>
        <strain evidence="1 2">GSF71</strain>
    </source>
</reference>
<comment type="caution">
    <text evidence="1">The sequence shown here is derived from an EMBL/GenBank/DDBJ whole genome shotgun (WGS) entry which is preliminary data.</text>
</comment>
<keyword evidence="2" id="KW-1185">Reference proteome</keyword>
<dbReference type="AlphaFoldDB" id="A0A3S0V2K1"/>
<dbReference type="OrthoDB" id="7309391at2"/>
<protein>
    <submittedName>
        <fullName evidence="1">Uncharacterized protein</fullName>
    </submittedName>
</protein>
<dbReference type="RefSeq" id="WP_127004934.1">
    <property type="nucleotide sequence ID" value="NZ_JBNPXW010000033.1"/>
</dbReference>
<proteinExistence type="predicted"/>
<evidence type="ECO:0000313" key="1">
    <source>
        <dbReference type="EMBL" id="RUQ61248.1"/>
    </source>
</evidence>
<accession>A0A3S0V2K1</accession>
<dbReference type="EMBL" id="RZIJ01000047">
    <property type="protein sequence ID" value="RUQ61248.1"/>
    <property type="molecule type" value="Genomic_DNA"/>
</dbReference>